<proteinExistence type="inferred from homology"/>
<dbReference type="GO" id="GO:0003677">
    <property type="term" value="F:DNA binding"/>
    <property type="evidence" value="ECO:0007669"/>
    <property type="project" value="InterPro"/>
</dbReference>
<comment type="similarity">
    <text evidence="1 3">Belongs to the PemK/MazF family.</text>
</comment>
<keyword evidence="3" id="KW-0255">Endonuclease</keyword>
<dbReference type="EC" id="3.1.-.-" evidence="3"/>
<gene>
    <name evidence="4" type="primary">pemK</name>
    <name evidence="4" type="ORF">NO1_1737</name>
</gene>
<dbReference type="SUPFAM" id="SSF50118">
    <property type="entry name" value="Cell growth inhibitor/plasmid maintenance toxic component"/>
    <property type="match status" value="1"/>
</dbReference>
<dbReference type="PANTHER" id="PTHR33988">
    <property type="entry name" value="ENDORIBONUCLEASE MAZF-RELATED"/>
    <property type="match status" value="1"/>
</dbReference>
<dbReference type="Gene3D" id="2.30.30.110">
    <property type="match status" value="1"/>
</dbReference>
<keyword evidence="2" id="KW-1277">Toxin-antitoxin system</keyword>
<name>A0A388TCJ6_TERA1</name>
<comment type="caution">
    <text evidence="4">The sequence shown here is derived from an EMBL/GenBank/DDBJ whole genome shotgun (WGS) entry which is preliminary data.</text>
</comment>
<keyword evidence="5" id="KW-1185">Reference proteome</keyword>
<protein>
    <recommendedName>
        <fullName evidence="3">mRNA interferase</fullName>
        <ecNumber evidence="3">3.1.-.-</ecNumber>
    </recommendedName>
</protein>
<reference evidence="4 5" key="1">
    <citation type="journal article" date="2019" name="ISME J.">
        <title>Genome analyses of uncultured TG2/ZB3 bacteria in 'Margulisbacteria' specifically attached to ectosymbiotic spirochetes of protists in the termite gut.</title>
        <authorList>
            <person name="Utami Y.D."/>
            <person name="Kuwahara H."/>
            <person name="Igai K."/>
            <person name="Murakami T."/>
            <person name="Sugaya K."/>
            <person name="Morikawa T."/>
            <person name="Nagura Y."/>
            <person name="Yuki M."/>
            <person name="Deevong P."/>
            <person name="Inoue T."/>
            <person name="Kihara K."/>
            <person name="Lo N."/>
            <person name="Yamada A."/>
            <person name="Ohkuma M."/>
            <person name="Hongoh Y."/>
        </authorList>
    </citation>
    <scope>NUCLEOTIDE SEQUENCE [LARGE SCALE GENOMIC DNA]</scope>
    <source>
        <strain evidence="4">NkOx7-01</strain>
    </source>
</reference>
<dbReference type="Proteomes" id="UP000269352">
    <property type="component" value="Unassembled WGS sequence"/>
</dbReference>
<accession>A0A388TCJ6</accession>
<dbReference type="GO" id="GO:0016787">
    <property type="term" value="F:hydrolase activity"/>
    <property type="evidence" value="ECO:0007669"/>
    <property type="project" value="UniProtKB-KW"/>
</dbReference>
<comment type="function">
    <text evidence="3">Toxic component of a type II toxin-antitoxin (TA) system.</text>
</comment>
<dbReference type="GO" id="GO:0004521">
    <property type="term" value="F:RNA endonuclease activity"/>
    <property type="evidence" value="ECO:0007669"/>
    <property type="project" value="TreeGrafter"/>
</dbReference>
<evidence type="ECO:0000313" key="4">
    <source>
        <dbReference type="EMBL" id="GBR74588.1"/>
    </source>
</evidence>
<dbReference type="PANTHER" id="PTHR33988:SF2">
    <property type="entry name" value="ENDORIBONUCLEASE MAZF"/>
    <property type="match status" value="1"/>
</dbReference>
<dbReference type="Pfam" id="PF02452">
    <property type="entry name" value="PemK_toxin"/>
    <property type="match status" value="1"/>
</dbReference>
<keyword evidence="3" id="KW-0540">Nuclease</keyword>
<dbReference type="GO" id="GO:0016075">
    <property type="term" value="P:rRNA catabolic process"/>
    <property type="evidence" value="ECO:0007669"/>
    <property type="project" value="TreeGrafter"/>
</dbReference>
<evidence type="ECO:0000256" key="1">
    <source>
        <dbReference type="ARBA" id="ARBA00007521"/>
    </source>
</evidence>
<dbReference type="EMBL" id="BGZN01000057">
    <property type="protein sequence ID" value="GBR74588.1"/>
    <property type="molecule type" value="Genomic_DNA"/>
</dbReference>
<dbReference type="PIRSF" id="PIRSF033490">
    <property type="entry name" value="MazF"/>
    <property type="match status" value="1"/>
</dbReference>
<dbReference type="GO" id="GO:0006402">
    <property type="term" value="P:mRNA catabolic process"/>
    <property type="evidence" value="ECO:0007669"/>
    <property type="project" value="TreeGrafter"/>
</dbReference>
<evidence type="ECO:0000256" key="3">
    <source>
        <dbReference type="PIRNR" id="PIRNR033490"/>
    </source>
</evidence>
<dbReference type="InterPro" id="IPR003477">
    <property type="entry name" value="PemK-like"/>
</dbReference>
<keyword evidence="3" id="KW-0378">Hydrolase</keyword>
<sequence length="111" mass="12195">MSRNFYCNGLPFGSEPAFQRPAVIIQDDAFNQSKINTVIIVPLTTNLALARAPGDVFALKEKTKLSKDSVAVVSQIAVIDKKCLLKKRSKLDRQLLAAIEDGLRLALGLKR</sequence>
<evidence type="ECO:0000256" key="2">
    <source>
        <dbReference type="ARBA" id="ARBA00022649"/>
    </source>
</evidence>
<dbReference type="AlphaFoldDB" id="A0A388TCJ6"/>
<evidence type="ECO:0000313" key="5">
    <source>
        <dbReference type="Proteomes" id="UP000269352"/>
    </source>
</evidence>
<dbReference type="InterPro" id="IPR011067">
    <property type="entry name" value="Plasmid_toxin/cell-grow_inhib"/>
</dbReference>
<organism evidence="4 5">
    <name type="scientific">Termititenax aidoneus</name>
    <dbReference type="NCBI Taxonomy" id="2218524"/>
    <lineage>
        <taxon>Bacteria</taxon>
        <taxon>Bacillati</taxon>
        <taxon>Candidatus Margulisiibacteriota</taxon>
        <taxon>Candidatus Termititenacia</taxon>
        <taxon>Candidatus Termititenacales</taxon>
        <taxon>Candidatus Termititenacaceae</taxon>
        <taxon>Candidatus Termititenax</taxon>
    </lineage>
</organism>